<protein>
    <submittedName>
        <fullName evidence="2">Uncharacterized protein</fullName>
    </submittedName>
</protein>
<proteinExistence type="predicted"/>
<dbReference type="KEGG" id="cmet:K6K41_12960"/>
<dbReference type="RefSeq" id="WP_261405479.1">
    <property type="nucleotide sequence ID" value="NZ_CP081869.1"/>
</dbReference>
<feature type="transmembrane region" description="Helical" evidence="1">
    <location>
        <begin position="46"/>
        <end position="67"/>
    </location>
</feature>
<keyword evidence="1" id="KW-0812">Transmembrane</keyword>
<feature type="transmembrane region" description="Helical" evidence="1">
    <location>
        <begin position="12"/>
        <end position="34"/>
    </location>
</feature>
<accession>A0A9E6REM6</accession>
<keyword evidence="1" id="KW-0472">Membrane</keyword>
<organism evidence="2 3">
    <name type="scientific">Chenggangzhangella methanolivorans</name>
    <dbReference type="NCBI Taxonomy" id="1437009"/>
    <lineage>
        <taxon>Bacteria</taxon>
        <taxon>Pseudomonadati</taxon>
        <taxon>Pseudomonadota</taxon>
        <taxon>Alphaproteobacteria</taxon>
        <taxon>Hyphomicrobiales</taxon>
        <taxon>Methylopilaceae</taxon>
        <taxon>Chenggangzhangella</taxon>
    </lineage>
</organism>
<dbReference type="Proteomes" id="UP000825701">
    <property type="component" value="Chromosome"/>
</dbReference>
<evidence type="ECO:0000313" key="3">
    <source>
        <dbReference type="Proteomes" id="UP000825701"/>
    </source>
</evidence>
<reference evidence="2" key="1">
    <citation type="submission" date="2021-08" db="EMBL/GenBank/DDBJ databases">
        <authorList>
            <person name="Zhang H."/>
            <person name="Xu M."/>
            <person name="Yu Z."/>
            <person name="Yang L."/>
            <person name="Cai Y."/>
        </authorList>
    </citation>
    <scope>NUCLEOTIDE SEQUENCE</scope>
    <source>
        <strain evidence="2">CHL1</strain>
    </source>
</reference>
<sequence>MMEVKFSYWVYAAIQSLLFMICATGAVFCAFWAWESRTPPRPTLWWLLPFIAAMDVGLMVDATKWILVRASNTEHSVEMIQAVKTAQNYTEYALTRGFVLTIAAQQVWSMWSAQASRLTADGAVSRAYRAVDRGGVPPSTDRDLLRRAADLRGALNPVRALNR</sequence>
<keyword evidence="1" id="KW-1133">Transmembrane helix</keyword>
<dbReference type="EMBL" id="CP081869">
    <property type="protein sequence ID" value="QZO02094.1"/>
    <property type="molecule type" value="Genomic_DNA"/>
</dbReference>
<evidence type="ECO:0000313" key="2">
    <source>
        <dbReference type="EMBL" id="QZO02094.1"/>
    </source>
</evidence>
<gene>
    <name evidence="2" type="ORF">K6K41_12960</name>
</gene>
<evidence type="ECO:0000256" key="1">
    <source>
        <dbReference type="SAM" id="Phobius"/>
    </source>
</evidence>
<dbReference type="AlphaFoldDB" id="A0A9E6REM6"/>
<keyword evidence="3" id="KW-1185">Reference proteome</keyword>
<name>A0A9E6REM6_9HYPH</name>